<dbReference type="KEGG" id="cel:CELE_H02I12.5"/>
<keyword evidence="4" id="KW-1267">Proteomics identification</keyword>
<dbReference type="GeneID" id="178064"/>
<organism evidence="1 2">
    <name type="scientific">Caenorhabditis elegans</name>
    <dbReference type="NCBI Taxonomy" id="6239"/>
    <lineage>
        <taxon>Eukaryota</taxon>
        <taxon>Metazoa</taxon>
        <taxon>Ecdysozoa</taxon>
        <taxon>Nematoda</taxon>
        <taxon>Chromadorea</taxon>
        <taxon>Rhabditida</taxon>
        <taxon>Rhabditina</taxon>
        <taxon>Rhabditomorpha</taxon>
        <taxon>Rhabditoidea</taxon>
        <taxon>Rhabditidae</taxon>
        <taxon>Peloderinae</taxon>
        <taxon>Caenorhabditis</taxon>
    </lineage>
</organism>
<keyword evidence="2" id="KW-1185">Reference proteome</keyword>
<dbReference type="PANTHER" id="PTHR38618:SF1">
    <property type="entry name" value="MEIOSIS-TO-MITOSIS TRANSITION ASSOCIATED"/>
    <property type="match status" value="1"/>
</dbReference>
<dbReference type="RefSeq" id="NP_502151.1">
    <property type="nucleotide sequence ID" value="NM_069750.5"/>
</dbReference>
<dbReference type="PaxDb" id="6239-H02I12.5"/>
<proteinExistence type="evidence at protein level"/>
<dbReference type="WormBase" id="H02I12.5">
    <property type="protein sequence ID" value="CE16162"/>
    <property type="gene ID" value="WBGene00010353"/>
    <property type="gene designation" value="memi-3"/>
</dbReference>
<dbReference type="DIP" id="DIP-26445N"/>
<evidence type="ECO:0000313" key="1">
    <source>
        <dbReference type="EMBL" id="CAB07219.1"/>
    </source>
</evidence>
<dbReference type="AGR" id="WB:WBGene00010353"/>
<evidence type="ECO:0000313" key="2">
    <source>
        <dbReference type="Proteomes" id="UP000001940"/>
    </source>
</evidence>
<sequence length="344" mass="39740">MSAPSRTVLRELTATKYVANYTDEYQLETARAGCSALPPQPNINHDAIIEGHGEDVELVEDKNYRSLHRIDETPKLVDKKPSKAIIRDEAVKVLRDIQTMPIENLRLKRYDFFSQRWFNTTRESEKALVEHVLLHPNQRPHYFAAQCRMLSAEDISSLILTSLLAEPKETGQNVVRFAIQAKTAMPFQQLFAILEKLEMEIEGFQMTDSFVVATLIRSQSKSTTTRRLRTTNCREYGNLEPGLDSQGRLMASTASITCSIRGKRHVETRIVYNNNSSARDPFRRYRYIELEQTVKCMNRRVQIVEEPVEFHEFEVENDMVSLRNGMVLVDDLISFLETFELDEE</sequence>
<reference evidence="1 2" key="1">
    <citation type="journal article" date="1998" name="Science">
        <title>Genome sequence of the nematode C. elegans: a platform for investigating biology.</title>
        <authorList>
            <consortium name="The C. elegans sequencing consortium"/>
            <person name="Sulson J.E."/>
            <person name="Waterston R."/>
        </authorList>
    </citation>
    <scope>NUCLEOTIDE SEQUENCE [LARGE SCALE GENOMIC DNA]</scope>
    <source>
        <strain evidence="1 2">Bristol N2</strain>
    </source>
</reference>
<dbReference type="HOGENOM" id="CLU_759163_0_0_1"/>
<accession>O45603</accession>
<dbReference type="OMA" id="INHDAII"/>
<dbReference type="IntAct" id="O45603">
    <property type="interactions" value="17"/>
</dbReference>
<dbReference type="AlphaFoldDB" id="O45603"/>
<dbReference type="PhylomeDB" id="O45603"/>
<dbReference type="Proteomes" id="UP000001940">
    <property type="component" value="Chromosome IV"/>
</dbReference>
<evidence type="ECO:0000313" key="3">
    <source>
        <dbReference type="WormBase" id="H02I12.5"/>
    </source>
</evidence>
<dbReference type="PANTHER" id="PTHR38618">
    <property type="entry name" value="PROTEIN CBG21701-RELATED"/>
    <property type="match status" value="1"/>
</dbReference>
<dbReference type="eggNOG" id="ENOG502THCA">
    <property type="taxonomic scope" value="Eukaryota"/>
</dbReference>
<dbReference type="OrthoDB" id="5795212at2759"/>
<dbReference type="PIR" id="T23028">
    <property type="entry name" value="T23028"/>
</dbReference>
<dbReference type="Bgee" id="WBGene00010353">
    <property type="expression patterns" value="Expressed in adult organism and 4 other cell types or tissues"/>
</dbReference>
<dbReference type="InParanoid" id="O45603"/>
<dbReference type="STRING" id="6239.H02I12.5.1"/>
<gene>
    <name evidence="1 3" type="primary">memi-3</name>
    <name evidence="1" type="ORF">CELE_H02I12.5</name>
    <name evidence="3" type="ORF">H02I12.5</name>
</gene>
<name>O45603_CAEEL</name>
<dbReference type="PeptideAtlas" id="O45603"/>
<dbReference type="CTD" id="178064"/>
<dbReference type="FunCoup" id="O45603">
    <property type="interactions" value="1514"/>
</dbReference>
<protein>
    <submittedName>
        <fullName evidence="1">MEiosis-to-MItosis transition associated</fullName>
    </submittedName>
</protein>
<dbReference type="EMBL" id="BX284604">
    <property type="protein sequence ID" value="CAB07219.1"/>
    <property type="molecule type" value="Genomic_DNA"/>
</dbReference>
<dbReference type="UCSC" id="H02I12.5">
    <property type="organism name" value="c. elegans"/>
</dbReference>
<evidence type="ECO:0007829" key="4">
    <source>
        <dbReference type="PeptideAtlas" id="O45603"/>
    </source>
</evidence>